<dbReference type="Gene3D" id="3.20.20.70">
    <property type="entry name" value="Aldolase class I"/>
    <property type="match status" value="1"/>
</dbReference>
<dbReference type="RefSeq" id="WP_133959044.1">
    <property type="nucleotide sequence ID" value="NZ_SORI01000026.1"/>
</dbReference>
<evidence type="ECO:0000259" key="2">
    <source>
        <dbReference type="Pfam" id="PF01729"/>
    </source>
</evidence>
<name>A0A4R8M132_9BACT</name>
<dbReference type="EMBL" id="SORI01000026">
    <property type="protein sequence ID" value="TDY54995.1"/>
    <property type="molecule type" value="Genomic_DNA"/>
</dbReference>
<accession>A0A4R8M132</accession>
<dbReference type="InterPro" id="IPR022412">
    <property type="entry name" value="Quinolinate_PRibosylTrfase_N"/>
</dbReference>
<keyword evidence="1 4" id="KW-0808">Transferase</keyword>
<keyword evidence="5" id="KW-1185">Reference proteome</keyword>
<dbReference type="Pfam" id="PF01729">
    <property type="entry name" value="QRPTase_C"/>
    <property type="match status" value="1"/>
</dbReference>
<evidence type="ECO:0000259" key="3">
    <source>
        <dbReference type="Pfam" id="PF02749"/>
    </source>
</evidence>
<dbReference type="InterPro" id="IPR013785">
    <property type="entry name" value="Aldolase_TIM"/>
</dbReference>
<dbReference type="NCBIfam" id="NF006415">
    <property type="entry name" value="PRK08662.1"/>
    <property type="match status" value="1"/>
</dbReference>
<dbReference type="Proteomes" id="UP000295066">
    <property type="component" value="Unassembled WGS sequence"/>
</dbReference>
<reference evidence="4 5" key="1">
    <citation type="submission" date="2019-03" db="EMBL/GenBank/DDBJ databases">
        <title>Genomic Encyclopedia of Type Strains, Phase IV (KMG-IV): sequencing the most valuable type-strain genomes for metagenomic binning, comparative biology and taxonomic classification.</title>
        <authorList>
            <person name="Goeker M."/>
        </authorList>
    </citation>
    <scope>NUCLEOTIDE SEQUENCE [LARGE SCALE GENOMIC DNA]</scope>
    <source>
        <strain evidence="4 5">DSM 25964</strain>
    </source>
</reference>
<dbReference type="SUPFAM" id="SSF54675">
    <property type="entry name" value="Nicotinate/Quinolinate PRTase N-terminal domain-like"/>
    <property type="match status" value="1"/>
</dbReference>
<dbReference type="PANTHER" id="PTHR43202:SF1">
    <property type="entry name" value="NICOTINATE PHOSPHORIBOSYLTRANSFERASE"/>
    <property type="match status" value="1"/>
</dbReference>
<evidence type="ECO:0000313" key="4">
    <source>
        <dbReference type="EMBL" id="TDY54995.1"/>
    </source>
</evidence>
<protein>
    <submittedName>
        <fullName evidence="4">Nicotinate phosphoribosyltransferase</fullName>
    </submittedName>
</protein>
<dbReference type="InterPro" id="IPR036068">
    <property type="entry name" value="Nicotinate_pribotase-like_C"/>
</dbReference>
<gene>
    <name evidence="4" type="ORF">C8D99_12618</name>
</gene>
<comment type="caution">
    <text evidence="4">The sequence shown here is derived from an EMBL/GenBank/DDBJ whole genome shotgun (WGS) entry which is preliminary data.</text>
</comment>
<proteinExistence type="predicted"/>
<evidence type="ECO:0000256" key="1">
    <source>
        <dbReference type="ARBA" id="ARBA00022679"/>
    </source>
</evidence>
<dbReference type="GO" id="GO:0009435">
    <property type="term" value="P:NAD+ biosynthetic process"/>
    <property type="evidence" value="ECO:0007669"/>
    <property type="project" value="InterPro"/>
</dbReference>
<dbReference type="GO" id="GO:0004514">
    <property type="term" value="F:nicotinate-nucleotide diphosphorylase (carboxylating) activity"/>
    <property type="evidence" value="ECO:0007669"/>
    <property type="project" value="InterPro"/>
</dbReference>
<feature type="domain" description="Quinolinate phosphoribosyl transferase N-terminal" evidence="3">
    <location>
        <begin position="44"/>
        <end position="133"/>
    </location>
</feature>
<dbReference type="SUPFAM" id="SSF51690">
    <property type="entry name" value="Nicotinate/Quinolinate PRTase C-terminal domain-like"/>
    <property type="match status" value="1"/>
</dbReference>
<sequence>MNSGNRCGTSGPLDGFEDVRKYSVEGKRLHSATHEEILGGYTTDVYFVKTRDVLRDAGRLSAPVTAEVFARKNGVFAGLEEVMTLLAERNVEVEALREGDSFSPKEVLVRICGPYGEFGLYETVLLGMLASASSWATAARACVEAADGKPVLCFGARHVHPAIAPVMERTAVRVGGCSGASCILGARLAGIDPMGTVPHAAVLLVGDTVALAKHYDAVMPSGDQRIVLVDTFKDEAEETLRVAEALGDRLSAVRLDTPGERGGVSPDLVREIRYRLDLAGYGHVRIIASGGLYPDRIRELSAAGADAFGVGSYISHANPIDMTMDIKEIDGLPVAKRGRLPGRIENPRLIRVK</sequence>
<organism evidence="4 5">
    <name type="scientific">Aminivibrio pyruvatiphilus</name>
    <dbReference type="NCBI Taxonomy" id="1005740"/>
    <lineage>
        <taxon>Bacteria</taxon>
        <taxon>Thermotogati</taxon>
        <taxon>Synergistota</taxon>
        <taxon>Synergistia</taxon>
        <taxon>Synergistales</taxon>
        <taxon>Aminobacteriaceae</taxon>
        <taxon>Aminivibrio</taxon>
    </lineage>
</organism>
<dbReference type="Pfam" id="PF02749">
    <property type="entry name" value="QRPTase_N"/>
    <property type="match status" value="1"/>
</dbReference>
<dbReference type="PANTHER" id="PTHR43202">
    <property type="entry name" value="NICOTINATE-NUCLEOTIDE PYROPHOSPHORYLASE"/>
    <property type="match status" value="1"/>
</dbReference>
<dbReference type="InterPro" id="IPR053190">
    <property type="entry name" value="NAPRTase-like"/>
</dbReference>
<dbReference type="InterPro" id="IPR037128">
    <property type="entry name" value="Quinolinate_PRibosylTase_N_sf"/>
</dbReference>
<dbReference type="Gene3D" id="3.90.1170.20">
    <property type="entry name" value="Quinolinate phosphoribosyl transferase, N-terminal domain"/>
    <property type="match status" value="1"/>
</dbReference>
<keyword evidence="4" id="KW-0328">Glycosyltransferase</keyword>
<evidence type="ECO:0000313" key="5">
    <source>
        <dbReference type="Proteomes" id="UP000295066"/>
    </source>
</evidence>
<dbReference type="OrthoDB" id="9770610at2"/>
<dbReference type="AlphaFoldDB" id="A0A4R8M132"/>
<dbReference type="InterPro" id="IPR002638">
    <property type="entry name" value="Quinolinate_PRibosylTrfase_C"/>
</dbReference>
<feature type="domain" description="Quinolinate phosphoribosyl transferase C-terminal" evidence="2">
    <location>
        <begin position="136"/>
        <end position="325"/>
    </location>
</feature>